<accession>A0AAU1HTC4</accession>
<gene>
    <name evidence="1" type="ORF">OG477_11895</name>
</gene>
<organism evidence="1">
    <name type="scientific">Streptomyces sp. NBC_00180</name>
    <dbReference type="NCBI Taxonomy" id="2903632"/>
    <lineage>
        <taxon>Bacteria</taxon>
        <taxon>Bacillati</taxon>
        <taxon>Actinomycetota</taxon>
        <taxon>Actinomycetes</taxon>
        <taxon>Kitasatosporales</taxon>
        <taxon>Streptomycetaceae</taxon>
        <taxon>Streptomyces</taxon>
    </lineage>
</organism>
<evidence type="ECO:0000313" key="1">
    <source>
        <dbReference type="EMBL" id="WTP86023.1"/>
    </source>
</evidence>
<dbReference type="EMBL" id="CP108140">
    <property type="protein sequence ID" value="WTP86023.1"/>
    <property type="molecule type" value="Genomic_DNA"/>
</dbReference>
<dbReference type="InterPro" id="IPR036410">
    <property type="entry name" value="HSP_DnaJ_Cys-rich_dom_sf"/>
</dbReference>
<proteinExistence type="predicted"/>
<dbReference type="AlphaFoldDB" id="A0AAU1HTC4"/>
<reference evidence="1" key="1">
    <citation type="submission" date="2022-10" db="EMBL/GenBank/DDBJ databases">
        <title>The complete genomes of actinobacterial strains from the NBC collection.</title>
        <authorList>
            <person name="Joergensen T.S."/>
            <person name="Alvarez Arevalo M."/>
            <person name="Sterndorff E.B."/>
            <person name="Faurdal D."/>
            <person name="Vuksanovic O."/>
            <person name="Mourched A.-S."/>
            <person name="Charusanti P."/>
            <person name="Shaw S."/>
            <person name="Blin K."/>
            <person name="Weber T."/>
        </authorList>
    </citation>
    <scope>NUCLEOTIDE SEQUENCE</scope>
    <source>
        <strain evidence="1">NBC 00180</strain>
    </source>
</reference>
<sequence>MTGPIPATATNARICPDCDGFASVRVTLGGRDRHGHLRTITAHCRACHGTGTLPVRRFRATDWEVAA</sequence>
<protein>
    <submittedName>
        <fullName evidence="1">Uncharacterized protein</fullName>
    </submittedName>
</protein>
<dbReference type="SUPFAM" id="SSF57938">
    <property type="entry name" value="DnaJ/Hsp40 cysteine-rich domain"/>
    <property type="match status" value="1"/>
</dbReference>
<name>A0AAU1HTC4_9ACTN</name>